<dbReference type="WBParaSite" id="jg12698">
    <property type="protein sequence ID" value="jg12698"/>
    <property type="gene ID" value="jg12698"/>
</dbReference>
<name>A0A915CVL3_9BILA</name>
<dbReference type="Gene3D" id="3.40.980.10">
    <property type="entry name" value="MoaB/Mog-like domain"/>
    <property type="match status" value="2"/>
</dbReference>
<dbReference type="InterPro" id="IPR001453">
    <property type="entry name" value="MoaB/Mog_dom"/>
</dbReference>
<keyword evidence="3" id="KW-0501">Molybdenum cofactor biosynthesis</keyword>
<comment type="similarity">
    <text evidence="2">In the N-terminal section; belongs to the MoaB/Mog family.</text>
</comment>
<reference evidence="6" key="1">
    <citation type="submission" date="2022-11" db="UniProtKB">
        <authorList>
            <consortium name="WormBaseParasite"/>
        </authorList>
    </citation>
    <scope>IDENTIFICATION</scope>
</reference>
<evidence type="ECO:0000256" key="1">
    <source>
        <dbReference type="ARBA" id="ARBA00005046"/>
    </source>
</evidence>
<dbReference type="GO" id="GO:0006777">
    <property type="term" value="P:Mo-molybdopterin cofactor biosynthetic process"/>
    <property type="evidence" value="ECO:0007669"/>
    <property type="project" value="UniProtKB-KW"/>
</dbReference>
<keyword evidence="5" id="KW-1185">Reference proteome</keyword>
<accession>A0A915CVL3</accession>
<dbReference type="Proteomes" id="UP000887574">
    <property type="component" value="Unplaced"/>
</dbReference>
<organism evidence="5 6">
    <name type="scientific">Ditylenchus dipsaci</name>
    <dbReference type="NCBI Taxonomy" id="166011"/>
    <lineage>
        <taxon>Eukaryota</taxon>
        <taxon>Metazoa</taxon>
        <taxon>Ecdysozoa</taxon>
        <taxon>Nematoda</taxon>
        <taxon>Chromadorea</taxon>
        <taxon>Rhabditida</taxon>
        <taxon>Tylenchina</taxon>
        <taxon>Tylenchomorpha</taxon>
        <taxon>Sphaerularioidea</taxon>
        <taxon>Anguinidae</taxon>
        <taxon>Anguininae</taxon>
        <taxon>Ditylenchus</taxon>
    </lineage>
</organism>
<evidence type="ECO:0000313" key="5">
    <source>
        <dbReference type="Proteomes" id="UP000887574"/>
    </source>
</evidence>
<dbReference type="PANTHER" id="PTHR43764">
    <property type="entry name" value="MOLYBDENUM COFACTOR BIOSYNTHESIS"/>
    <property type="match status" value="1"/>
</dbReference>
<evidence type="ECO:0000256" key="3">
    <source>
        <dbReference type="ARBA" id="ARBA00023150"/>
    </source>
</evidence>
<dbReference type="AlphaFoldDB" id="A0A915CVL3"/>
<proteinExistence type="inferred from homology"/>
<evidence type="ECO:0000259" key="4">
    <source>
        <dbReference type="Pfam" id="PF00994"/>
    </source>
</evidence>
<sequence length="135" mass="14717">MRVSVITVSDSCSKDRSLDKKVVDFLVVPDEFDQIRNVLKECASKSDVVVTTGGTARMFGIATAILMKGLEKTPMAALSRLTAGTVGRCLIVNLPGSQKAVKEGFEIIEILIPHAVLLLHENVSQVKEDHKEIQK</sequence>
<feature type="domain" description="MoaB/Mog" evidence="4">
    <location>
        <begin position="21"/>
        <end position="108"/>
    </location>
</feature>
<dbReference type="InterPro" id="IPR036425">
    <property type="entry name" value="MoaB/Mog-like_dom_sf"/>
</dbReference>
<evidence type="ECO:0000313" key="6">
    <source>
        <dbReference type="WBParaSite" id="jg12698"/>
    </source>
</evidence>
<dbReference type="PANTHER" id="PTHR43764:SF1">
    <property type="entry name" value="MOLYBDOPTERIN MOLYBDOTRANSFERASE"/>
    <property type="match status" value="1"/>
</dbReference>
<evidence type="ECO:0000256" key="2">
    <source>
        <dbReference type="ARBA" id="ARBA00007589"/>
    </source>
</evidence>
<dbReference type="SUPFAM" id="SSF53218">
    <property type="entry name" value="Molybdenum cofactor biosynthesis proteins"/>
    <property type="match status" value="1"/>
</dbReference>
<dbReference type="Pfam" id="PF00994">
    <property type="entry name" value="MoCF_biosynth"/>
    <property type="match status" value="1"/>
</dbReference>
<comment type="pathway">
    <text evidence="1">Cofactor biosynthesis; molybdopterin biosynthesis.</text>
</comment>
<protein>
    <submittedName>
        <fullName evidence="6">MoaB/Mog domain-containing protein</fullName>
    </submittedName>
</protein>
<dbReference type="InterPro" id="IPR051920">
    <property type="entry name" value="MPT_Adenylyltrnsfr/MoaC-Rel"/>
</dbReference>